<dbReference type="PROSITE" id="PS50234">
    <property type="entry name" value="VWFA"/>
    <property type="match status" value="1"/>
</dbReference>
<dbReference type="PANTHER" id="PTHR24020">
    <property type="entry name" value="COLLAGEN ALPHA"/>
    <property type="match status" value="1"/>
</dbReference>
<dbReference type="Pfam" id="PF00092">
    <property type="entry name" value="VWA"/>
    <property type="match status" value="1"/>
</dbReference>
<evidence type="ECO:0000256" key="1">
    <source>
        <dbReference type="SAM" id="MobiDB-lite"/>
    </source>
</evidence>
<evidence type="ECO:0000259" key="2">
    <source>
        <dbReference type="PROSITE" id="PS50234"/>
    </source>
</evidence>
<dbReference type="InterPro" id="IPR002035">
    <property type="entry name" value="VWF_A"/>
</dbReference>
<accession>A0A8L8KWA5</accession>
<dbReference type="Proteomes" id="UP000050761">
    <property type="component" value="Unassembled WGS sequence"/>
</dbReference>
<dbReference type="PANTHER" id="PTHR24020:SF84">
    <property type="entry name" value="VWFA DOMAIN-CONTAINING PROTEIN"/>
    <property type="match status" value="1"/>
</dbReference>
<evidence type="ECO:0000313" key="3">
    <source>
        <dbReference type="Proteomes" id="UP000050761"/>
    </source>
</evidence>
<protein>
    <submittedName>
        <fullName evidence="4">VWFA domain-containing protein</fullName>
    </submittedName>
</protein>
<evidence type="ECO:0000313" key="4">
    <source>
        <dbReference type="WBParaSite" id="HPBE_0001994001-mRNA-1"/>
    </source>
</evidence>
<dbReference type="Gene3D" id="3.40.50.410">
    <property type="entry name" value="von Willebrand factor, type A domain"/>
    <property type="match status" value="1"/>
</dbReference>
<sequence length="317" mass="34397">LPTVMPPWKEAGVDIETFRTASPAALTTLAPKTLEQRPTERLLNVTDDLNSEMSNETIVVASTAAALSTTLLTSSTTPAANLEVSTVPSHSSGTTSSEHGQTTTATTMTTTTTATTTATTTIPIPTLDFTDNRLANDVPKNITMTGAGCSSNVRLSLFYRISKVYDFSECSDLFFVLDSSGNVLEQYEKQKLHISNILMQLDDSDRHYGLLTYAGRTRQRMNVPPRLQISKRARFLSGVTATGAALRAVAQLDFPHRTDVIVVTDGFSFDSVNAAAQRLRYVGIWPKNIVSHSHTGDPLNVLLGSRSTQQLLNLLNC</sequence>
<dbReference type="SMART" id="SM00327">
    <property type="entry name" value="VWA"/>
    <property type="match status" value="1"/>
</dbReference>
<dbReference type="WBParaSite" id="HPBE_0001994001-mRNA-1">
    <property type="protein sequence ID" value="HPBE_0001994001-mRNA-1"/>
    <property type="gene ID" value="HPBE_0001994001"/>
</dbReference>
<reference evidence="4" key="1">
    <citation type="submission" date="2019-09" db="UniProtKB">
        <authorList>
            <consortium name="WormBaseParasite"/>
        </authorList>
    </citation>
    <scope>IDENTIFICATION</scope>
</reference>
<dbReference type="AlphaFoldDB" id="A0A8L8KWA5"/>
<dbReference type="SUPFAM" id="SSF53300">
    <property type="entry name" value="vWA-like"/>
    <property type="match status" value="1"/>
</dbReference>
<organism evidence="3 4">
    <name type="scientific">Heligmosomoides polygyrus</name>
    <name type="common">Parasitic roundworm</name>
    <dbReference type="NCBI Taxonomy" id="6339"/>
    <lineage>
        <taxon>Eukaryota</taxon>
        <taxon>Metazoa</taxon>
        <taxon>Ecdysozoa</taxon>
        <taxon>Nematoda</taxon>
        <taxon>Chromadorea</taxon>
        <taxon>Rhabditida</taxon>
        <taxon>Rhabditina</taxon>
        <taxon>Rhabditomorpha</taxon>
        <taxon>Strongyloidea</taxon>
        <taxon>Heligmosomidae</taxon>
        <taxon>Heligmosomoides</taxon>
    </lineage>
</organism>
<feature type="domain" description="VWFA" evidence="2">
    <location>
        <begin position="172"/>
        <end position="284"/>
    </location>
</feature>
<dbReference type="InterPro" id="IPR050525">
    <property type="entry name" value="ECM_Assembly_Org"/>
</dbReference>
<proteinExistence type="predicted"/>
<keyword evidence="3" id="KW-1185">Reference proteome</keyword>
<name>A0A8L8KWA5_HELPZ</name>
<feature type="region of interest" description="Disordered" evidence="1">
    <location>
        <begin position="84"/>
        <end position="114"/>
    </location>
</feature>
<dbReference type="InterPro" id="IPR036465">
    <property type="entry name" value="vWFA_dom_sf"/>
</dbReference>